<keyword evidence="2" id="KW-0732">Signal</keyword>
<keyword evidence="4" id="KW-1185">Reference proteome</keyword>
<dbReference type="OrthoDB" id="10300914at2759"/>
<evidence type="ECO:0000313" key="3">
    <source>
        <dbReference type="EMBL" id="PWW73343.1"/>
    </source>
</evidence>
<organism evidence="3 4">
    <name type="scientific">Tuber magnatum</name>
    <name type="common">white Piedmont truffle</name>
    <dbReference type="NCBI Taxonomy" id="42249"/>
    <lineage>
        <taxon>Eukaryota</taxon>
        <taxon>Fungi</taxon>
        <taxon>Dikarya</taxon>
        <taxon>Ascomycota</taxon>
        <taxon>Pezizomycotina</taxon>
        <taxon>Pezizomycetes</taxon>
        <taxon>Pezizales</taxon>
        <taxon>Tuberaceae</taxon>
        <taxon>Tuber</taxon>
    </lineage>
</organism>
<reference evidence="3 4" key="1">
    <citation type="submission" date="2018-03" db="EMBL/GenBank/DDBJ databases">
        <title>Genomes of Pezizomycetes fungi and the evolution of truffles.</title>
        <authorList>
            <person name="Murat C."/>
            <person name="Payen T."/>
            <person name="Noel B."/>
            <person name="Kuo A."/>
            <person name="Martin F.M."/>
        </authorList>
    </citation>
    <scope>NUCLEOTIDE SEQUENCE [LARGE SCALE GENOMIC DNA]</scope>
    <source>
        <strain evidence="3">091103-1</strain>
    </source>
</reference>
<protein>
    <submittedName>
        <fullName evidence="3">Uncharacterized protein</fullName>
    </submittedName>
</protein>
<evidence type="ECO:0000256" key="2">
    <source>
        <dbReference type="SAM" id="SignalP"/>
    </source>
</evidence>
<proteinExistence type="predicted"/>
<evidence type="ECO:0000256" key="1">
    <source>
        <dbReference type="SAM" id="MobiDB-lite"/>
    </source>
</evidence>
<feature type="chain" id="PRO_5016347657" evidence="2">
    <location>
        <begin position="27"/>
        <end position="373"/>
    </location>
</feature>
<name>A0A317SFY3_9PEZI</name>
<feature type="signal peptide" evidence="2">
    <location>
        <begin position="1"/>
        <end position="26"/>
    </location>
</feature>
<accession>A0A317SFY3</accession>
<dbReference type="Proteomes" id="UP000246991">
    <property type="component" value="Unassembled WGS sequence"/>
</dbReference>
<feature type="region of interest" description="Disordered" evidence="1">
    <location>
        <begin position="325"/>
        <end position="373"/>
    </location>
</feature>
<dbReference type="EMBL" id="PYWC01000081">
    <property type="protein sequence ID" value="PWW73343.1"/>
    <property type="molecule type" value="Genomic_DNA"/>
</dbReference>
<feature type="compositionally biased region" description="Polar residues" evidence="1">
    <location>
        <begin position="350"/>
        <end position="373"/>
    </location>
</feature>
<sequence length="373" mass="40931">MTPDSRWRPLPTIWLWTIQVLRLAGASLPIPDLTTKPANNDLRKYSPVILLADSMLLPDCCSGEIEEHYRQDVPARIPEQVSVVPESEDDLVVLWACTLRAWHAVQRRFGKYEDEGLLHGEDDLGVGESVTRLDELGGRRMGCSLGTSAILQSSKGEKRAVLPCILKIIVQHRRPANTHPLSPNRPQGKLFPHQTISEPPTQEATNRLLIPEILCPSIVSDPSCPPSPTEPSLQAPVTLCRAAQANSLTMQSAGRSEARYRAGSWSMLQPVWTTSAGIMAGDEVDVVHVYRQCVLKRIQAVGRGGAVLCMCDVLYALPWLTRGTEEKGAKGGGKKGSVRRIWDRRHGTPPSIQNPPNRNSKPSDSPGTSYPAT</sequence>
<dbReference type="AlphaFoldDB" id="A0A317SFY3"/>
<comment type="caution">
    <text evidence="3">The sequence shown here is derived from an EMBL/GenBank/DDBJ whole genome shotgun (WGS) entry which is preliminary data.</text>
</comment>
<gene>
    <name evidence="3" type="ORF">C7212DRAFT_349055</name>
</gene>
<evidence type="ECO:0000313" key="4">
    <source>
        <dbReference type="Proteomes" id="UP000246991"/>
    </source>
</evidence>